<proteinExistence type="predicted"/>
<sequence length="88" mass="9615">MSQTLDPIDDVHGRSIGCILQRDGLIIAITPSGASRECGDRAAAIAWLHECSGLGKPPHVSRQPDVVEWALLIITGISLLFYFYILVR</sequence>
<gene>
    <name evidence="2" type="ORF">UFOVP375_19</name>
</gene>
<feature type="transmembrane region" description="Helical" evidence="1">
    <location>
        <begin position="66"/>
        <end position="87"/>
    </location>
</feature>
<keyword evidence="1" id="KW-1133">Transmembrane helix</keyword>
<keyword evidence="1" id="KW-0812">Transmembrane</keyword>
<accession>A0A6J7XSD4</accession>
<evidence type="ECO:0000256" key="1">
    <source>
        <dbReference type="SAM" id="Phobius"/>
    </source>
</evidence>
<protein>
    <submittedName>
        <fullName evidence="2">Uncharacterized protein</fullName>
    </submittedName>
</protein>
<keyword evidence="1" id="KW-0472">Membrane</keyword>
<organism evidence="2">
    <name type="scientific">uncultured Caudovirales phage</name>
    <dbReference type="NCBI Taxonomy" id="2100421"/>
    <lineage>
        <taxon>Viruses</taxon>
        <taxon>Duplodnaviria</taxon>
        <taxon>Heunggongvirae</taxon>
        <taxon>Uroviricota</taxon>
        <taxon>Caudoviricetes</taxon>
        <taxon>Peduoviridae</taxon>
        <taxon>Maltschvirus</taxon>
        <taxon>Maltschvirus maltsch</taxon>
    </lineage>
</organism>
<evidence type="ECO:0000313" key="2">
    <source>
        <dbReference type="EMBL" id="CAB5238737.1"/>
    </source>
</evidence>
<dbReference type="EMBL" id="LR798464">
    <property type="protein sequence ID" value="CAB5238737.1"/>
    <property type="molecule type" value="Genomic_DNA"/>
</dbReference>
<name>A0A6J7XSD4_9CAUD</name>
<reference evidence="2" key="1">
    <citation type="submission" date="2020-05" db="EMBL/GenBank/DDBJ databases">
        <authorList>
            <person name="Chiriac C."/>
            <person name="Salcher M."/>
            <person name="Ghai R."/>
            <person name="Kavagutti S V."/>
        </authorList>
    </citation>
    <scope>NUCLEOTIDE SEQUENCE</scope>
</reference>